<dbReference type="EMBL" id="UOFF01000343">
    <property type="protein sequence ID" value="VAW57146.1"/>
    <property type="molecule type" value="Genomic_DNA"/>
</dbReference>
<feature type="non-terminal residue" evidence="6">
    <location>
        <position position="428"/>
    </location>
</feature>
<evidence type="ECO:0000256" key="3">
    <source>
        <dbReference type="ARBA" id="ARBA00022827"/>
    </source>
</evidence>
<feature type="domain" description="Glucose-methanol-choline oxidoreductase N-terminal" evidence="5">
    <location>
        <begin position="89"/>
        <end position="320"/>
    </location>
</feature>
<evidence type="ECO:0000259" key="5">
    <source>
        <dbReference type="Pfam" id="PF00732"/>
    </source>
</evidence>
<gene>
    <name evidence="6" type="ORF">MNBD_GAMMA07-212</name>
</gene>
<protein>
    <submittedName>
        <fullName evidence="6">Glucose-methanol-choline (GMC) oxidoreductase:NAD binding site</fullName>
    </submittedName>
</protein>
<keyword evidence="4" id="KW-0560">Oxidoreductase</keyword>
<dbReference type="Gene3D" id="3.50.50.60">
    <property type="entry name" value="FAD/NAD(P)-binding domain"/>
    <property type="match status" value="1"/>
</dbReference>
<dbReference type="PANTHER" id="PTHR46056:SF12">
    <property type="entry name" value="LONG-CHAIN-ALCOHOL OXIDASE"/>
    <property type="match status" value="1"/>
</dbReference>
<accession>A0A3B0XLD9</accession>
<dbReference type="AlphaFoldDB" id="A0A3B0XLD9"/>
<evidence type="ECO:0000313" key="6">
    <source>
        <dbReference type="EMBL" id="VAW57146.1"/>
    </source>
</evidence>
<name>A0A3B0XLD9_9ZZZZ</name>
<evidence type="ECO:0000256" key="2">
    <source>
        <dbReference type="ARBA" id="ARBA00022630"/>
    </source>
</evidence>
<dbReference type="GO" id="GO:0050660">
    <property type="term" value="F:flavin adenine dinucleotide binding"/>
    <property type="evidence" value="ECO:0007669"/>
    <property type="project" value="InterPro"/>
</dbReference>
<comment type="similarity">
    <text evidence="1">Belongs to the GMC oxidoreductase family.</text>
</comment>
<dbReference type="InterPro" id="IPR036188">
    <property type="entry name" value="FAD/NAD-bd_sf"/>
</dbReference>
<dbReference type="InterPro" id="IPR000172">
    <property type="entry name" value="GMC_OxRdtase_N"/>
</dbReference>
<dbReference type="SUPFAM" id="SSF51905">
    <property type="entry name" value="FAD/NAD(P)-binding domain"/>
    <property type="match status" value="1"/>
</dbReference>
<evidence type="ECO:0000256" key="4">
    <source>
        <dbReference type="ARBA" id="ARBA00023002"/>
    </source>
</evidence>
<evidence type="ECO:0000256" key="1">
    <source>
        <dbReference type="ARBA" id="ARBA00010790"/>
    </source>
</evidence>
<dbReference type="PANTHER" id="PTHR46056">
    <property type="entry name" value="LONG-CHAIN-ALCOHOL OXIDASE"/>
    <property type="match status" value="1"/>
</dbReference>
<dbReference type="GO" id="GO:0016614">
    <property type="term" value="F:oxidoreductase activity, acting on CH-OH group of donors"/>
    <property type="evidence" value="ECO:0007669"/>
    <property type="project" value="InterPro"/>
</dbReference>
<organism evidence="6">
    <name type="scientific">hydrothermal vent metagenome</name>
    <dbReference type="NCBI Taxonomy" id="652676"/>
    <lineage>
        <taxon>unclassified sequences</taxon>
        <taxon>metagenomes</taxon>
        <taxon>ecological metagenomes</taxon>
    </lineage>
</organism>
<keyword evidence="2" id="KW-0285">Flavoprotein</keyword>
<keyword evidence="3" id="KW-0274">FAD</keyword>
<sequence>MSKDFDVCVIGSGAGAGPIIYELSKAGYSVVVLEKGKYITEKDFFKDELATSLRSIYTPDLHEEQHVVELPRGENGWRSKPTLNSGWDFWNGSLVGGSSNFMSGFFHRLKPVDFHQLSEFGPIEGANIVDWPITYDDLEPYYDKVEKVVGVSGRVVEHPHQEPRSSKDFPYPPTQEHPIAGYIDKACESLGYHAIPMPRAVLPRADKGRGGCSYSGYCGSYGCSTGAKGSARAALIDKAVATGYCEIRAESMVSKIETNQSGKITGVSYFNNQGTSQFVDAKIYIVACQAIETSRLLLNSTGPKHKSGLGNNSGQLGKNLLFAGGGAGSGRLTYKSFNEKDSQDLHQFGTFINRSIQDWYVIDDKDYGERQKGGTIDFVHLHPNPVSRASRQIRGKHGLLWGKPLKDKIHEHFTGGKYIKIEAFCDWT</sequence>
<dbReference type="Pfam" id="PF00732">
    <property type="entry name" value="GMC_oxred_N"/>
    <property type="match status" value="1"/>
</dbReference>
<proteinExistence type="inferred from homology"/>
<reference evidence="6" key="1">
    <citation type="submission" date="2018-06" db="EMBL/GenBank/DDBJ databases">
        <authorList>
            <person name="Zhirakovskaya E."/>
        </authorList>
    </citation>
    <scope>NUCLEOTIDE SEQUENCE</scope>
</reference>